<gene>
    <name evidence="1" type="ORF">METZ01_LOCUS181877</name>
</gene>
<name>A0A382CUN0_9ZZZZ</name>
<organism evidence="1">
    <name type="scientific">marine metagenome</name>
    <dbReference type="NCBI Taxonomy" id="408172"/>
    <lineage>
        <taxon>unclassified sequences</taxon>
        <taxon>metagenomes</taxon>
        <taxon>ecological metagenomes</taxon>
    </lineage>
</organism>
<protein>
    <submittedName>
        <fullName evidence="1">Uncharacterized protein</fullName>
    </submittedName>
</protein>
<evidence type="ECO:0000313" key="1">
    <source>
        <dbReference type="EMBL" id="SVB29023.1"/>
    </source>
</evidence>
<feature type="non-terminal residue" evidence="1">
    <location>
        <position position="23"/>
    </location>
</feature>
<dbReference type="EMBL" id="UINC01035891">
    <property type="protein sequence ID" value="SVB29023.1"/>
    <property type="molecule type" value="Genomic_DNA"/>
</dbReference>
<reference evidence="1" key="1">
    <citation type="submission" date="2018-05" db="EMBL/GenBank/DDBJ databases">
        <authorList>
            <person name="Lanie J.A."/>
            <person name="Ng W.-L."/>
            <person name="Kazmierczak K.M."/>
            <person name="Andrzejewski T.M."/>
            <person name="Davidsen T.M."/>
            <person name="Wayne K.J."/>
            <person name="Tettelin H."/>
            <person name="Glass J.I."/>
            <person name="Rusch D."/>
            <person name="Podicherti R."/>
            <person name="Tsui H.-C.T."/>
            <person name="Winkler M.E."/>
        </authorList>
    </citation>
    <scope>NUCLEOTIDE SEQUENCE</scope>
</reference>
<dbReference type="InterPro" id="IPR006311">
    <property type="entry name" value="TAT_signal"/>
</dbReference>
<accession>A0A382CUN0</accession>
<sequence length="23" mass="2404">MQGPLTRRSLLKSFGMGLGAVAL</sequence>
<dbReference type="PROSITE" id="PS51318">
    <property type="entry name" value="TAT"/>
    <property type="match status" value="1"/>
</dbReference>
<dbReference type="AlphaFoldDB" id="A0A382CUN0"/>
<proteinExistence type="predicted"/>